<reference evidence="3 4" key="1">
    <citation type="submission" date="2019-12" db="EMBL/GenBank/DDBJ databases">
        <authorList>
            <person name="Li J."/>
        </authorList>
    </citation>
    <scope>NUCLEOTIDE SEQUENCE [LARGE SCALE GENOMIC DNA]</scope>
    <source>
        <strain evidence="3 4">HL2-2</strain>
    </source>
</reference>
<name>A0A6L6U8K3_9FLAO</name>
<sequence length="103" mass="12876">MHKNVHQYYLYILSNKYNGTLYIGVTNDLERRMFEHKNKLIEGFTKKYGLNRLIYFETYQYVNDAIKREKNMKKWKRQWKINLIEEENPIWKDLSKDWTCFQQ</sequence>
<comment type="similarity">
    <text evidence="1">Belongs to the UPF0213 family.</text>
</comment>
<evidence type="ECO:0000256" key="1">
    <source>
        <dbReference type="ARBA" id="ARBA00007435"/>
    </source>
</evidence>
<accession>A0A6L6U8K3</accession>
<evidence type="ECO:0000313" key="4">
    <source>
        <dbReference type="Proteomes" id="UP000478208"/>
    </source>
</evidence>
<proteinExistence type="inferred from homology"/>
<dbReference type="RefSeq" id="WP_157363396.1">
    <property type="nucleotide sequence ID" value="NZ_WOWS01000003.1"/>
</dbReference>
<dbReference type="Gene3D" id="3.40.1440.10">
    <property type="entry name" value="GIY-YIG endonuclease"/>
    <property type="match status" value="1"/>
</dbReference>
<dbReference type="InterPro" id="IPR000305">
    <property type="entry name" value="GIY-YIG_endonuc"/>
</dbReference>
<dbReference type="SUPFAM" id="SSF82771">
    <property type="entry name" value="GIY-YIG endonuclease"/>
    <property type="match status" value="1"/>
</dbReference>
<comment type="caution">
    <text evidence="3">The sequence shown here is derived from an EMBL/GenBank/DDBJ whole genome shotgun (WGS) entry which is preliminary data.</text>
</comment>
<dbReference type="PANTHER" id="PTHR34477">
    <property type="entry name" value="UPF0213 PROTEIN YHBQ"/>
    <property type="match status" value="1"/>
</dbReference>
<dbReference type="EMBL" id="WOWS01000003">
    <property type="protein sequence ID" value="MUU78498.1"/>
    <property type="molecule type" value="Genomic_DNA"/>
</dbReference>
<feature type="domain" description="GIY-YIG" evidence="2">
    <location>
        <begin position="6"/>
        <end position="83"/>
    </location>
</feature>
<dbReference type="InterPro" id="IPR050190">
    <property type="entry name" value="UPF0213_domain"/>
</dbReference>
<evidence type="ECO:0000259" key="2">
    <source>
        <dbReference type="PROSITE" id="PS50164"/>
    </source>
</evidence>
<organism evidence="3 4">
    <name type="scientific">Winogradskyella endarachnes</name>
    <dbReference type="NCBI Taxonomy" id="2681965"/>
    <lineage>
        <taxon>Bacteria</taxon>
        <taxon>Pseudomonadati</taxon>
        <taxon>Bacteroidota</taxon>
        <taxon>Flavobacteriia</taxon>
        <taxon>Flavobacteriales</taxon>
        <taxon>Flavobacteriaceae</taxon>
        <taxon>Winogradskyella</taxon>
    </lineage>
</organism>
<protein>
    <submittedName>
        <fullName evidence="3">GIY-YIG nuclease family protein</fullName>
    </submittedName>
</protein>
<gene>
    <name evidence="3" type="ORF">GN138_08585</name>
</gene>
<dbReference type="PROSITE" id="PS50164">
    <property type="entry name" value="GIY_YIG"/>
    <property type="match status" value="1"/>
</dbReference>
<keyword evidence="4" id="KW-1185">Reference proteome</keyword>
<dbReference type="PANTHER" id="PTHR34477:SF5">
    <property type="entry name" value="BSL5627 PROTEIN"/>
    <property type="match status" value="1"/>
</dbReference>
<dbReference type="Pfam" id="PF01541">
    <property type="entry name" value="GIY-YIG"/>
    <property type="match status" value="1"/>
</dbReference>
<dbReference type="AlphaFoldDB" id="A0A6L6U8K3"/>
<dbReference type="Proteomes" id="UP000478208">
    <property type="component" value="Unassembled WGS sequence"/>
</dbReference>
<dbReference type="InterPro" id="IPR035901">
    <property type="entry name" value="GIY-YIG_endonuc_sf"/>
</dbReference>
<dbReference type="CDD" id="cd10448">
    <property type="entry name" value="GIY-YIG_unchar_3"/>
    <property type="match status" value="1"/>
</dbReference>
<evidence type="ECO:0000313" key="3">
    <source>
        <dbReference type="EMBL" id="MUU78498.1"/>
    </source>
</evidence>